<keyword evidence="4" id="KW-0808">Transferase</keyword>
<dbReference type="Pfam" id="PF07730">
    <property type="entry name" value="HisKA_3"/>
    <property type="match status" value="1"/>
</dbReference>
<dbReference type="GO" id="GO:0000155">
    <property type="term" value="F:phosphorelay sensor kinase activity"/>
    <property type="evidence" value="ECO:0007669"/>
    <property type="project" value="InterPro"/>
</dbReference>
<feature type="transmembrane region" description="Helical" evidence="9">
    <location>
        <begin position="96"/>
        <end position="117"/>
    </location>
</feature>
<keyword evidence="3" id="KW-0597">Phosphoprotein</keyword>
<accession>A0A365H9A9</accession>
<dbReference type="RefSeq" id="WP_111864128.1">
    <property type="nucleotide sequence ID" value="NZ_QLYX01000003.1"/>
</dbReference>
<name>A0A365H9A9_9ACTN</name>
<dbReference type="PANTHER" id="PTHR24421">
    <property type="entry name" value="NITRATE/NITRITE SENSOR PROTEIN NARX-RELATED"/>
    <property type="match status" value="1"/>
</dbReference>
<dbReference type="Gene3D" id="1.20.5.1930">
    <property type="match status" value="1"/>
</dbReference>
<evidence type="ECO:0000256" key="8">
    <source>
        <dbReference type="ARBA" id="ARBA00023012"/>
    </source>
</evidence>
<dbReference type="GO" id="GO:0046983">
    <property type="term" value="F:protein dimerization activity"/>
    <property type="evidence" value="ECO:0007669"/>
    <property type="project" value="InterPro"/>
</dbReference>
<evidence type="ECO:0000256" key="1">
    <source>
        <dbReference type="ARBA" id="ARBA00000085"/>
    </source>
</evidence>
<organism evidence="12 13">
    <name type="scientific">Actinomadura craniellae</name>
    <dbReference type="NCBI Taxonomy" id="2231787"/>
    <lineage>
        <taxon>Bacteria</taxon>
        <taxon>Bacillati</taxon>
        <taxon>Actinomycetota</taxon>
        <taxon>Actinomycetes</taxon>
        <taxon>Streptosporangiales</taxon>
        <taxon>Thermomonosporaceae</taxon>
        <taxon>Actinomadura</taxon>
    </lineage>
</organism>
<dbReference type="InterPro" id="IPR036890">
    <property type="entry name" value="HATPase_C_sf"/>
</dbReference>
<evidence type="ECO:0000256" key="3">
    <source>
        <dbReference type="ARBA" id="ARBA00022553"/>
    </source>
</evidence>
<dbReference type="Proteomes" id="UP000251891">
    <property type="component" value="Unassembled WGS sequence"/>
</dbReference>
<evidence type="ECO:0000256" key="7">
    <source>
        <dbReference type="ARBA" id="ARBA00022840"/>
    </source>
</evidence>
<dbReference type="Gene3D" id="3.30.565.10">
    <property type="entry name" value="Histidine kinase-like ATPase, C-terminal domain"/>
    <property type="match status" value="1"/>
</dbReference>
<dbReference type="InterPro" id="IPR011712">
    <property type="entry name" value="Sig_transdc_His_kin_sub3_dim/P"/>
</dbReference>
<reference evidence="12 13" key="1">
    <citation type="submission" date="2018-06" db="EMBL/GenBank/DDBJ databases">
        <title>Actinomadura craniellae sp. nov. isolated from marine sponge Craniella sp.</title>
        <authorList>
            <person name="Li L."/>
            <person name="Xu Q.H."/>
            <person name="Lin H.W."/>
            <person name="Lu Y.H."/>
        </authorList>
    </citation>
    <scope>NUCLEOTIDE SEQUENCE [LARGE SCALE GENOMIC DNA]</scope>
    <source>
        <strain evidence="12 13">LHW63021</strain>
    </source>
</reference>
<feature type="transmembrane region" description="Helical" evidence="9">
    <location>
        <begin position="57"/>
        <end position="76"/>
    </location>
</feature>
<keyword evidence="9" id="KW-0472">Membrane</keyword>
<dbReference type="OrthoDB" id="227596at2"/>
<dbReference type="InterPro" id="IPR050482">
    <property type="entry name" value="Sensor_HK_TwoCompSys"/>
</dbReference>
<comment type="catalytic activity">
    <reaction evidence="1">
        <text>ATP + protein L-histidine = ADP + protein N-phospho-L-histidine.</text>
        <dbReference type="EC" id="2.7.13.3"/>
    </reaction>
</comment>
<dbReference type="Pfam" id="PF02518">
    <property type="entry name" value="HATPase_c"/>
    <property type="match status" value="1"/>
</dbReference>
<keyword evidence="6 12" id="KW-0418">Kinase</keyword>
<proteinExistence type="predicted"/>
<feature type="transmembrane region" description="Helical" evidence="9">
    <location>
        <begin position="124"/>
        <end position="144"/>
    </location>
</feature>
<keyword evidence="8" id="KW-0902">Two-component regulatory system</keyword>
<evidence type="ECO:0000259" key="10">
    <source>
        <dbReference type="Pfam" id="PF02518"/>
    </source>
</evidence>
<feature type="transmembrane region" description="Helical" evidence="9">
    <location>
        <begin position="164"/>
        <end position="185"/>
    </location>
</feature>
<dbReference type="GO" id="GO:0016020">
    <property type="term" value="C:membrane"/>
    <property type="evidence" value="ECO:0007669"/>
    <property type="project" value="InterPro"/>
</dbReference>
<dbReference type="InterPro" id="IPR003594">
    <property type="entry name" value="HATPase_dom"/>
</dbReference>
<evidence type="ECO:0000256" key="4">
    <source>
        <dbReference type="ARBA" id="ARBA00022679"/>
    </source>
</evidence>
<feature type="domain" description="Histidine kinase/HSP90-like ATPase" evidence="10">
    <location>
        <begin position="322"/>
        <end position="411"/>
    </location>
</feature>
<evidence type="ECO:0000259" key="11">
    <source>
        <dbReference type="Pfam" id="PF07730"/>
    </source>
</evidence>
<evidence type="ECO:0000256" key="9">
    <source>
        <dbReference type="SAM" id="Phobius"/>
    </source>
</evidence>
<evidence type="ECO:0000256" key="2">
    <source>
        <dbReference type="ARBA" id="ARBA00012438"/>
    </source>
</evidence>
<keyword evidence="9" id="KW-0812">Transmembrane</keyword>
<dbReference type="SUPFAM" id="SSF55874">
    <property type="entry name" value="ATPase domain of HSP90 chaperone/DNA topoisomerase II/histidine kinase"/>
    <property type="match status" value="1"/>
</dbReference>
<evidence type="ECO:0000256" key="5">
    <source>
        <dbReference type="ARBA" id="ARBA00022741"/>
    </source>
</evidence>
<dbReference type="PANTHER" id="PTHR24421:SF10">
    <property type="entry name" value="NITRATE_NITRITE SENSOR PROTEIN NARQ"/>
    <property type="match status" value="1"/>
</dbReference>
<dbReference type="EC" id="2.7.13.3" evidence="2"/>
<keyword evidence="5" id="KW-0547">Nucleotide-binding</keyword>
<comment type="caution">
    <text evidence="12">The sequence shown here is derived from an EMBL/GenBank/DDBJ whole genome shotgun (WGS) entry which is preliminary data.</text>
</comment>
<sequence length="418" mass="44621">MSDHPAHPRWPRPGELPAWVVPLLVGVVQLAGSFGAQSDKYGPHGGPHLDDPRHHMFRELDPFGVALLVAGPVLLLARRRYPIPVALGTGLVTLLYYLRAHVYGPAFLAAAVALVAVVVAGHRLLAWVGTLTSFAAFFAVASLIGVDVERRGQGDRLFPVDRPGLATAALLLGWAFVVLIGADLVRIRSEKAAEAARGRAEEDRRRASDERLRIARELHDVLAHNISMINVQAGVALHLMDDDPGQARTALAAIKEASKEALTEMRSVIGVLRQQGEVAPRSPTAGLDRLEELVGRAESAGLRVRAEFEGDRRPLPAGVDLAAFRIVQESLTNVTRHAGPGPLTALVRISYAADHVSVQVEDDGRGVSLLDDHPGGNGIHGMRERAAALGGTFSAGPRPGGGFQVRAVLPVHEGTEEK</sequence>
<gene>
    <name evidence="12" type="ORF">DPM19_07725</name>
</gene>
<keyword evidence="13" id="KW-1185">Reference proteome</keyword>
<evidence type="ECO:0000313" key="12">
    <source>
        <dbReference type="EMBL" id="RAY15667.1"/>
    </source>
</evidence>
<keyword evidence="9" id="KW-1133">Transmembrane helix</keyword>
<dbReference type="CDD" id="cd16917">
    <property type="entry name" value="HATPase_UhpB-NarQ-NarX-like"/>
    <property type="match status" value="1"/>
</dbReference>
<evidence type="ECO:0000313" key="13">
    <source>
        <dbReference type="Proteomes" id="UP000251891"/>
    </source>
</evidence>
<dbReference type="GO" id="GO:0005524">
    <property type="term" value="F:ATP binding"/>
    <property type="evidence" value="ECO:0007669"/>
    <property type="project" value="UniProtKB-KW"/>
</dbReference>
<feature type="domain" description="Signal transduction histidine kinase subgroup 3 dimerisation and phosphoacceptor" evidence="11">
    <location>
        <begin position="210"/>
        <end position="275"/>
    </location>
</feature>
<evidence type="ECO:0000256" key="6">
    <source>
        <dbReference type="ARBA" id="ARBA00022777"/>
    </source>
</evidence>
<dbReference type="AlphaFoldDB" id="A0A365H9A9"/>
<dbReference type="EMBL" id="QLYX01000003">
    <property type="protein sequence ID" value="RAY15667.1"/>
    <property type="molecule type" value="Genomic_DNA"/>
</dbReference>
<keyword evidence="7" id="KW-0067">ATP-binding</keyword>
<protein>
    <recommendedName>
        <fullName evidence="2">histidine kinase</fullName>
        <ecNumber evidence="2">2.7.13.3</ecNumber>
    </recommendedName>
</protein>